<evidence type="ECO:0000259" key="8">
    <source>
        <dbReference type="PROSITE" id="PS50110"/>
    </source>
</evidence>
<dbReference type="InterPro" id="IPR002197">
    <property type="entry name" value="HTH_Fis"/>
</dbReference>
<proteinExistence type="predicted"/>
<dbReference type="SMART" id="SM00382">
    <property type="entry name" value="AAA"/>
    <property type="match status" value="1"/>
</dbReference>
<dbReference type="PROSITE" id="PS50045">
    <property type="entry name" value="SIGMA54_INTERACT_4"/>
    <property type="match status" value="1"/>
</dbReference>
<dbReference type="InterPro" id="IPR058031">
    <property type="entry name" value="AAA_lid_NorR"/>
</dbReference>
<reference evidence="9 10" key="1">
    <citation type="submission" date="2023-09" db="EMBL/GenBank/DDBJ databases">
        <authorList>
            <person name="Rey-Velasco X."/>
        </authorList>
    </citation>
    <scope>NUCLEOTIDE SEQUENCE [LARGE SCALE GENOMIC DNA]</scope>
    <source>
        <strain evidence="9 10">W335</strain>
    </source>
</reference>
<dbReference type="Gene3D" id="1.10.10.60">
    <property type="entry name" value="Homeodomain-like"/>
    <property type="match status" value="1"/>
</dbReference>
<evidence type="ECO:0000256" key="1">
    <source>
        <dbReference type="ARBA" id="ARBA00022741"/>
    </source>
</evidence>
<dbReference type="InterPro" id="IPR025944">
    <property type="entry name" value="Sigma_54_int_dom_CS"/>
</dbReference>
<evidence type="ECO:0000256" key="2">
    <source>
        <dbReference type="ARBA" id="ARBA00022840"/>
    </source>
</evidence>
<dbReference type="InterPro" id="IPR003593">
    <property type="entry name" value="AAA+_ATPase"/>
</dbReference>
<evidence type="ECO:0000313" key="9">
    <source>
        <dbReference type="EMBL" id="MDT0633737.1"/>
    </source>
</evidence>
<keyword evidence="1" id="KW-0547">Nucleotide-binding</keyword>
<keyword evidence="6" id="KW-0597">Phosphoprotein</keyword>
<dbReference type="SMART" id="SM00448">
    <property type="entry name" value="REC"/>
    <property type="match status" value="1"/>
</dbReference>
<comment type="caution">
    <text evidence="9">The sequence shown here is derived from an EMBL/GenBank/DDBJ whole genome shotgun (WGS) entry which is preliminary data.</text>
</comment>
<feature type="domain" description="Sigma-54 factor interaction" evidence="7">
    <location>
        <begin position="145"/>
        <end position="374"/>
    </location>
</feature>
<dbReference type="InterPro" id="IPR011006">
    <property type="entry name" value="CheY-like_superfamily"/>
</dbReference>
<dbReference type="Gene3D" id="3.40.50.2300">
    <property type="match status" value="1"/>
</dbReference>
<dbReference type="SUPFAM" id="SSF46689">
    <property type="entry name" value="Homeodomain-like"/>
    <property type="match status" value="1"/>
</dbReference>
<dbReference type="EMBL" id="JAVRIB010000002">
    <property type="protein sequence ID" value="MDT0633737.1"/>
    <property type="molecule type" value="Genomic_DNA"/>
</dbReference>
<evidence type="ECO:0000256" key="4">
    <source>
        <dbReference type="ARBA" id="ARBA00023125"/>
    </source>
</evidence>
<dbReference type="PROSITE" id="PS00676">
    <property type="entry name" value="SIGMA54_INTERACT_2"/>
    <property type="match status" value="1"/>
</dbReference>
<keyword evidence="10" id="KW-1185">Reference proteome</keyword>
<dbReference type="Pfam" id="PF00158">
    <property type="entry name" value="Sigma54_activat"/>
    <property type="match status" value="1"/>
</dbReference>
<evidence type="ECO:0000256" key="3">
    <source>
        <dbReference type="ARBA" id="ARBA00023015"/>
    </source>
</evidence>
<dbReference type="Proteomes" id="UP001251857">
    <property type="component" value="Unassembled WGS sequence"/>
</dbReference>
<accession>A0ABU3BWR1</accession>
<evidence type="ECO:0000256" key="5">
    <source>
        <dbReference type="ARBA" id="ARBA00023163"/>
    </source>
</evidence>
<evidence type="ECO:0000256" key="6">
    <source>
        <dbReference type="PROSITE-ProRule" id="PRU00169"/>
    </source>
</evidence>
<dbReference type="Pfam" id="PF02954">
    <property type="entry name" value="HTH_8"/>
    <property type="match status" value="1"/>
</dbReference>
<keyword evidence="3" id="KW-0805">Transcription regulation</keyword>
<sequence>MPDGDERILVVEDDQGLRELLAEELGETGYTVGVADNAESALTRVREAGADLVISDLRLPGGDGMALLEQMAGLHERPGFVMITAFGTIAQAMQAVKAGADDFLTKPLDIDHLLVVVARVLEMRRLRRQVARLESLVDDGDFHGMRGTSRPMRELFDQIRLVAPAQGPVLVLGESGTGKEQVARAIHAESPMAKGPFAAVNCAGIPPDLFESEFFGHEAGAFTGASRTRKGLFEEADGGSLLLDEIGELPMAMQAKLLRVMENGHIRPVGANRERAVNVRVIAATHRDLAARIAAGDFREDLFYRLESLTLEVPPLRERGEDLDLLAAHFLQRCCAAQDRRVQGFADAAVQVLHDYDWPGNVRELFNVVQRAVTFCRGEVIDREHLPVRLRNHQPRDQDDPSAPALLARLADGPVLPTLEDIQRRYLRHVLDQVGGNKRRAAAMLGIGRRTLYRWLEREGLATASELGRDEPAASSAER</sequence>
<dbReference type="InterPro" id="IPR002078">
    <property type="entry name" value="Sigma_54_int"/>
</dbReference>
<dbReference type="InterPro" id="IPR001789">
    <property type="entry name" value="Sig_transdc_resp-reg_receiver"/>
</dbReference>
<keyword evidence="4" id="KW-0238">DNA-binding</keyword>
<evidence type="ECO:0000259" key="7">
    <source>
        <dbReference type="PROSITE" id="PS50045"/>
    </source>
</evidence>
<dbReference type="CDD" id="cd00009">
    <property type="entry name" value="AAA"/>
    <property type="match status" value="1"/>
</dbReference>
<keyword evidence="5" id="KW-0804">Transcription</keyword>
<dbReference type="Gene3D" id="3.40.50.300">
    <property type="entry name" value="P-loop containing nucleotide triphosphate hydrolases"/>
    <property type="match status" value="1"/>
</dbReference>
<dbReference type="InterPro" id="IPR025662">
    <property type="entry name" value="Sigma_54_int_dom_ATP-bd_1"/>
</dbReference>
<feature type="modified residue" description="4-aspartylphosphate" evidence="6">
    <location>
        <position position="56"/>
    </location>
</feature>
<dbReference type="SUPFAM" id="SSF52540">
    <property type="entry name" value="P-loop containing nucleoside triphosphate hydrolases"/>
    <property type="match status" value="1"/>
</dbReference>
<dbReference type="PANTHER" id="PTHR32071">
    <property type="entry name" value="TRANSCRIPTIONAL REGULATORY PROTEIN"/>
    <property type="match status" value="1"/>
</dbReference>
<evidence type="ECO:0000313" key="10">
    <source>
        <dbReference type="Proteomes" id="UP001251857"/>
    </source>
</evidence>
<dbReference type="Pfam" id="PF00072">
    <property type="entry name" value="Response_reg"/>
    <property type="match status" value="1"/>
</dbReference>
<dbReference type="Pfam" id="PF25601">
    <property type="entry name" value="AAA_lid_14"/>
    <property type="match status" value="1"/>
</dbReference>
<dbReference type="InterPro" id="IPR027417">
    <property type="entry name" value="P-loop_NTPase"/>
</dbReference>
<dbReference type="PANTHER" id="PTHR32071:SF117">
    <property type="entry name" value="PTS-DEPENDENT DIHYDROXYACETONE KINASE OPERON REGULATORY PROTEIN-RELATED"/>
    <property type="match status" value="1"/>
</dbReference>
<dbReference type="Gene3D" id="1.10.8.60">
    <property type="match status" value="1"/>
</dbReference>
<dbReference type="RefSeq" id="WP_311651457.1">
    <property type="nucleotide sequence ID" value="NZ_JAVRIB010000002.1"/>
</dbReference>
<protein>
    <submittedName>
        <fullName evidence="9">Sigma-54 dependent transcriptional regulator</fullName>
    </submittedName>
</protein>
<dbReference type="InterPro" id="IPR009057">
    <property type="entry name" value="Homeodomain-like_sf"/>
</dbReference>
<feature type="domain" description="Response regulatory" evidence="8">
    <location>
        <begin position="7"/>
        <end position="121"/>
    </location>
</feature>
<dbReference type="SUPFAM" id="SSF52172">
    <property type="entry name" value="CheY-like"/>
    <property type="match status" value="1"/>
</dbReference>
<dbReference type="PROSITE" id="PS50110">
    <property type="entry name" value="RESPONSE_REGULATORY"/>
    <property type="match status" value="1"/>
</dbReference>
<keyword evidence="2" id="KW-0067">ATP-binding</keyword>
<dbReference type="InterPro" id="IPR025943">
    <property type="entry name" value="Sigma_54_int_dom_ATP-bd_2"/>
</dbReference>
<gene>
    <name evidence="9" type="ORF">RM532_02060</name>
</gene>
<dbReference type="PRINTS" id="PR01590">
    <property type="entry name" value="HTHFIS"/>
</dbReference>
<name>A0ABU3BWR1_9GAMM</name>
<dbReference type="PROSITE" id="PS00675">
    <property type="entry name" value="SIGMA54_INTERACT_1"/>
    <property type="match status" value="1"/>
</dbReference>
<organism evidence="9 10">
    <name type="scientific">Spectribacter hydrogenoxidans</name>
    <dbReference type="NCBI Taxonomy" id="3075608"/>
    <lineage>
        <taxon>Bacteria</taxon>
        <taxon>Pseudomonadati</taxon>
        <taxon>Pseudomonadota</taxon>
        <taxon>Gammaproteobacteria</taxon>
        <taxon>Salinisphaerales</taxon>
        <taxon>Salinisphaeraceae</taxon>
        <taxon>Spectribacter</taxon>
    </lineage>
</organism>
<dbReference type="PROSITE" id="PS00688">
    <property type="entry name" value="SIGMA54_INTERACT_3"/>
    <property type="match status" value="1"/>
</dbReference>